<feature type="compositionally biased region" description="Pro residues" evidence="1">
    <location>
        <begin position="1036"/>
        <end position="1049"/>
    </location>
</feature>
<dbReference type="Proteomes" id="UP001500889">
    <property type="component" value="Chromosome A"/>
</dbReference>
<feature type="compositionally biased region" description="Polar residues" evidence="1">
    <location>
        <begin position="502"/>
        <end position="514"/>
    </location>
</feature>
<evidence type="ECO:0000256" key="2">
    <source>
        <dbReference type="SAM" id="SignalP"/>
    </source>
</evidence>
<feature type="compositionally biased region" description="Basic and acidic residues" evidence="1">
    <location>
        <begin position="360"/>
        <end position="383"/>
    </location>
</feature>
<reference evidence="3 4" key="1">
    <citation type="submission" date="2024-02" db="EMBL/GenBank/DDBJ databases">
        <title>A chromosome-level genome assembly of Drosophila madeirensis, a fruit fly species endemic to Madeira island.</title>
        <authorList>
            <person name="Tomihara K."/>
            <person name="Llopart A."/>
            <person name="Yamamoto D."/>
        </authorList>
    </citation>
    <scope>NUCLEOTIDE SEQUENCE [LARGE SCALE GENOMIC DNA]</scope>
    <source>
        <strain evidence="3 4">RF1</strain>
    </source>
</reference>
<feature type="compositionally biased region" description="Basic residues" evidence="1">
    <location>
        <begin position="736"/>
        <end position="776"/>
    </location>
</feature>
<protein>
    <submittedName>
        <fullName evidence="3">Uncharacterized protein</fullName>
    </submittedName>
</protein>
<feature type="region of interest" description="Disordered" evidence="1">
    <location>
        <begin position="456"/>
        <end position="560"/>
    </location>
</feature>
<feature type="signal peptide" evidence="2">
    <location>
        <begin position="1"/>
        <end position="34"/>
    </location>
</feature>
<sequence>MAARQHRCRRMLPSQLQPLVLALALTVALSLAVALPGAAAGNDVISLTKADSVHGLLQLDQDNADAAESRQSRPGKSFDYGAYANDFNLQEEASIPEDIFDQHDGDIKDTDSQLHYAPAASEATAVDDDDDDVDVDVDVDDDAAADATDAADAGHAEDAIGSAWSDADDSAPWHEDGDEKENDASEAADIILESQRPTTRNFTVQLDTKETFKRKKFSSQKPNASQVQAIYKLGNKKDRQQPKRLVNEEAVKEEQEEEADEEAKATEASTDNAKLERKRIRYTKLKEMHEQRNQQKEQEPKQQDQGTGRTKWQIGEKGEKREREEQLVDSIEILNERKCNKPSGEIAMEQQLDPEQDTFQIEKKNEKEPEMERVKDEDAKTFGDIEDNFDGDKVIDIDESSKNQESPPEATAAKKITSTGSGEATMPPTVAMIGRKEKRGFFRMYRPDLMAKYFDKFDEPDNTPVNVEDEDLDAPVGKLHYFENGGKPQEQQQPAQKELPTRTENGTQQQQPESRYTDDQNAEEQQPSQEPREDRLVSLEMMSSETESDTESEIESALQQFQETVTVPATTIAPISATSSSAFELFKALRRSHQKAGHKSHKKRYKDYLKRHHQSLKQPLASPPPPPPSLSPRHAQKLLEEQERERERERAQSAPIFALGIRPRSLLSTDKPFYEGRVYYYDHPQGGMAMQQDLEEQQQTTEMERLIAHDNDNWYRRISPILRNGVKSGRGEQHPHPHPHHQQKHQHHQSHKGHHQHQYKQHHNHHHSHHHHHNNNNHHNPDQKVGQLLQRSNNPYQRRAHQTPAASLADSPSSSVATPPLPPLPPLPPPTQQLGHQITELEHLERYYAKWPHLARVQFQLYDEQREPQQQPLLYGDYGDDYESAAELEEAQEEQGEEANLPPYIKKYNRRNKQLLNLLEGTLPPPTAPPIPSNPISGSDSAPTAVRLDDEYLKQKRRHYHQQHRSKDLFAEQRVETTTMAASPPVTGETSATLAKAAGNQLPDEDGYVDSDEEQQKPPQQTFWQREMANKAVAPVDPPSSTPPSPVTTPKPALFKLPSYPAIAGSFLGAPRSRSRSAQFVANVAGRGQSSSRPRYDTSNGAKGAGESGESSVAASPLNSFVYHRVVDGIGGNSVLSSGVGGSNSRKQSRLPFVAITDRRLETMVSKRLLAERHKDFEQNHFPMP</sequence>
<feature type="compositionally biased region" description="Low complexity" evidence="1">
    <location>
        <begin position="485"/>
        <end position="498"/>
    </location>
</feature>
<evidence type="ECO:0000256" key="1">
    <source>
        <dbReference type="SAM" id="MobiDB-lite"/>
    </source>
</evidence>
<feature type="chain" id="PRO_5043493742" evidence="2">
    <location>
        <begin position="35"/>
        <end position="1185"/>
    </location>
</feature>
<keyword evidence="2" id="KW-0732">Signal</keyword>
<feature type="compositionally biased region" description="Acidic residues" evidence="1">
    <location>
        <begin position="1003"/>
        <end position="1013"/>
    </location>
</feature>
<keyword evidence="4" id="KW-1185">Reference proteome</keyword>
<feature type="region of interest" description="Disordered" evidence="1">
    <location>
        <begin position="924"/>
        <end position="944"/>
    </location>
</feature>
<feature type="compositionally biased region" description="Pro residues" evidence="1">
    <location>
        <begin position="819"/>
        <end position="831"/>
    </location>
</feature>
<feature type="region of interest" description="Disordered" evidence="1">
    <location>
        <begin position="613"/>
        <end position="633"/>
    </location>
</feature>
<evidence type="ECO:0000313" key="4">
    <source>
        <dbReference type="Proteomes" id="UP001500889"/>
    </source>
</evidence>
<feature type="compositionally biased region" description="Basic and acidic residues" evidence="1">
    <location>
        <begin position="235"/>
        <end position="253"/>
    </location>
</feature>
<proteinExistence type="predicted"/>
<organism evidence="3 4">
    <name type="scientific">Drosophila madeirensis</name>
    <name type="common">Fruit fly</name>
    <dbReference type="NCBI Taxonomy" id="30013"/>
    <lineage>
        <taxon>Eukaryota</taxon>
        <taxon>Metazoa</taxon>
        <taxon>Ecdysozoa</taxon>
        <taxon>Arthropoda</taxon>
        <taxon>Hexapoda</taxon>
        <taxon>Insecta</taxon>
        <taxon>Pterygota</taxon>
        <taxon>Neoptera</taxon>
        <taxon>Endopterygota</taxon>
        <taxon>Diptera</taxon>
        <taxon>Brachycera</taxon>
        <taxon>Muscomorpha</taxon>
        <taxon>Ephydroidea</taxon>
        <taxon>Drosophilidae</taxon>
        <taxon>Drosophila</taxon>
        <taxon>Sophophora</taxon>
    </lineage>
</organism>
<feature type="compositionally biased region" description="Pro residues" evidence="1">
    <location>
        <begin position="924"/>
        <end position="933"/>
    </location>
</feature>
<feature type="region of interest" description="Disordered" evidence="1">
    <location>
        <begin position="725"/>
        <end position="833"/>
    </location>
</feature>
<feature type="region of interest" description="Disordered" evidence="1">
    <location>
        <begin position="1033"/>
        <end position="1052"/>
    </location>
</feature>
<name>A0AAU9FYD6_DROMD</name>
<feature type="compositionally biased region" description="Basic and acidic residues" evidence="1">
    <location>
        <begin position="284"/>
        <end position="302"/>
    </location>
</feature>
<feature type="compositionally biased region" description="Polar residues" evidence="1">
    <location>
        <begin position="1088"/>
        <end position="1100"/>
    </location>
</feature>
<feature type="compositionally biased region" description="Polar residues" evidence="1">
    <location>
        <begin position="219"/>
        <end position="228"/>
    </location>
</feature>
<dbReference type="EMBL" id="AP029266">
    <property type="protein sequence ID" value="BFG01163.1"/>
    <property type="molecule type" value="Genomic_DNA"/>
</dbReference>
<feature type="compositionally biased region" description="Polar residues" evidence="1">
    <location>
        <begin position="195"/>
        <end position="206"/>
    </location>
</feature>
<evidence type="ECO:0000313" key="3">
    <source>
        <dbReference type="EMBL" id="BFG01163.1"/>
    </source>
</evidence>
<feature type="compositionally biased region" description="Basic and acidic residues" evidence="1">
    <location>
        <begin position="390"/>
        <end position="402"/>
    </location>
</feature>
<feature type="region of interest" description="Disordered" evidence="1">
    <location>
        <begin position="1001"/>
        <end position="1020"/>
    </location>
</feature>
<gene>
    <name evidence="3" type="ORF">DMAD_00983</name>
</gene>
<dbReference type="AlphaFoldDB" id="A0AAU9FYD6"/>
<feature type="compositionally biased region" description="Pro residues" evidence="1">
    <location>
        <begin position="621"/>
        <end position="630"/>
    </location>
</feature>
<feature type="compositionally biased region" description="Low complexity" evidence="1">
    <location>
        <begin position="805"/>
        <end position="817"/>
    </location>
</feature>
<feature type="region of interest" description="Disordered" evidence="1">
    <location>
        <begin position="161"/>
        <end position="327"/>
    </location>
</feature>
<feature type="compositionally biased region" description="Basic and acidic residues" evidence="1">
    <location>
        <begin position="314"/>
        <end position="326"/>
    </location>
</feature>
<feature type="region of interest" description="Disordered" evidence="1">
    <location>
        <begin position="339"/>
        <end position="432"/>
    </location>
</feature>
<accession>A0AAU9FYD6</accession>
<feature type="region of interest" description="Disordered" evidence="1">
    <location>
        <begin position="1083"/>
        <end position="1113"/>
    </location>
</feature>